<protein>
    <submittedName>
        <fullName evidence="3">ChaN family lipoprotein</fullName>
    </submittedName>
</protein>
<reference evidence="4" key="1">
    <citation type="journal article" date="2019" name="Int. J. Syst. Evol. Microbiol.">
        <title>The Global Catalogue of Microorganisms (GCM) 10K type strain sequencing project: providing services to taxonomists for standard genome sequencing and annotation.</title>
        <authorList>
            <consortium name="The Broad Institute Genomics Platform"/>
            <consortium name="The Broad Institute Genome Sequencing Center for Infectious Disease"/>
            <person name="Wu L."/>
            <person name="Ma J."/>
        </authorList>
    </citation>
    <scope>NUCLEOTIDE SEQUENCE [LARGE SCALE GENOMIC DNA]</scope>
    <source>
        <strain evidence="4">JCM 17329</strain>
    </source>
</reference>
<feature type="signal peptide" evidence="1">
    <location>
        <begin position="1"/>
        <end position="19"/>
    </location>
</feature>
<dbReference type="SUPFAM" id="SSF159501">
    <property type="entry name" value="EreA/ChaN-like"/>
    <property type="match status" value="1"/>
</dbReference>
<dbReference type="CDD" id="cd14727">
    <property type="entry name" value="ChanN-like"/>
    <property type="match status" value="1"/>
</dbReference>
<name>A0ABP7D4I8_9GAMM</name>
<evidence type="ECO:0000259" key="2">
    <source>
        <dbReference type="Pfam" id="PF04187"/>
    </source>
</evidence>
<dbReference type="InterPro" id="IPR016773">
    <property type="entry name" value="Fe3_uptake_reg_CjrA_prd"/>
</dbReference>
<sequence>MRLLMLFTLFLLAGCQAEARPPATLFDYQLHDPQGQPLPLDQAARRLAGADVVMVGELHGHQAVHRFQAELLARLLNQPRPMALAMEQFSRDKQATLNVYLAGKLGEDAFIEQSKAWPGYRSDYRPLIELARQAGIEVLAANAPRHIVRCIGRKGPDYLNRLPADHRAWVAERLTLTDDSYKARFMAARHHGQAPSEFQFAAQTSWDDTMAESIDRYLQAHPGHRVMLTVGRFHIGDGLGTAQRLQLRAPQLKIALIYPVTPNEAPAAAPLWSLKVGALPIARLNDEPLPPFRLGDPGC</sequence>
<accession>A0ABP7D4I8</accession>
<comment type="caution">
    <text evidence="3">The sequence shown here is derived from an EMBL/GenBank/DDBJ whole genome shotgun (WGS) entry which is preliminary data.</text>
</comment>
<keyword evidence="4" id="KW-1185">Reference proteome</keyword>
<keyword evidence="3" id="KW-0449">Lipoprotein</keyword>
<evidence type="ECO:0000313" key="4">
    <source>
        <dbReference type="Proteomes" id="UP001501479"/>
    </source>
</evidence>
<dbReference type="Proteomes" id="UP001501479">
    <property type="component" value="Unassembled WGS sequence"/>
</dbReference>
<dbReference type="InterPro" id="IPR007314">
    <property type="entry name" value="Cofac_haem-bd_dom"/>
</dbReference>
<dbReference type="RefSeq" id="WP_344961521.1">
    <property type="nucleotide sequence ID" value="NZ_BAABDS010000002.1"/>
</dbReference>
<dbReference type="PIRSF" id="PIRSF020419">
    <property type="entry name" value="Fe_uptake_reg_CjrA_prd"/>
    <property type="match status" value="1"/>
</dbReference>
<proteinExistence type="predicted"/>
<feature type="domain" description="Haem-binding uptake Tiki superfamily ChaN" evidence="2">
    <location>
        <begin position="44"/>
        <end position="245"/>
    </location>
</feature>
<dbReference type="EMBL" id="BAABDS010000002">
    <property type="protein sequence ID" value="GAA3699278.1"/>
    <property type="molecule type" value="Genomic_DNA"/>
</dbReference>
<evidence type="ECO:0000313" key="3">
    <source>
        <dbReference type="EMBL" id="GAA3699278.1"/>
    </source>
</evidence>
<evidence type="ECO:0000256" key="1">
    <source>
        <dbReference type="SAM" id="SignalP"/>
    </source>
</evidence>
<dbReference type="Gene3D" id="3.40.50.11550">
    <property type="match status" value="1"/>
</dbReference>
<feature type="chain" id="PRO_5047280382" evidence="1">
    <location>
        <begin position="20"/>
        <end position="299"/>
    </location>
</feature>
<dbReference type="PROSITE" id="PS51257">
    <property type="entry name" value="PROKAR_LIPOPROTEIN"/>
    <property type="match status" value="1"/>
</dbReference>
<gene>
    <name evidence="3" type="ORF">GCM10022421_02000</name>
</gene>
<keyword evidence="1" id="KW-0732">Signal</keyword>
<dbReference type="Pfam" id="PF04187">
    <property type="entry name" value="Cofac_haem_bdg"/>
    <property type="match status" value="1"/>
</dbReference>
<organism evidence="3 4">
    <name type="scientific">Oceanisphaera sediminis</name>
    <dbReference type="NCBI Taxonomy" id="981381"/>
    <lineage>
        <taxon>Bacteria</taxon>
        <taxon>Pseudomonadati</taxon>
        <taxon>Pseudomonadota</taxon>
        <taxon>Gammaproteobacteria</taxon>
        <taxon>Aeromonadales</taxon>
        <taxon>Aeromonadaceae</taxon>
        <taxon>Oceanisphaera</taxon>
    </lineage>
</organism>